<dbReference type="AlphaFoldDB" id="A0A0A9BXQ2"/>
<evidence type="ECO:0000313" key="1">
    <source>
        <dbReference type="EMBL" id="JAD68824.1"/>
    </source>
</evidence>
<dbReference type="EMBL" id="GBRH01229071">
    <property type="protein sequence ID" value="JAD68824.1"/>
    <property type="molecule type" value="Transcribed_RNA"/>
</dbReference>
<reference evidence="1" key="1">
    <citation type="submission" date="2014-09" db="EMBL/GenBank/DDBJ databases">
        <authorList>
            <person name="Magalhaes I.L.F."/>
            <person name="Oliveira U."/>
            <person name="Santos F.R."/>
            <person name="Vidigal T.H.D.A."/>
            <person name="Brescovit A.D."/>
            <person name="Santos A.J."/>
        </authorList>
    </citation>
    <scope>NUCLEOTIDE SEQUENCE</scope>
    <source>
        <tissue evidence="1">Shoot tissue taken approximately 20 cm above the soil surface</tissue>
    </source>
</reference>
<accession>A0A0A9BXQ2</accession>
<reference evidence="1" key="2">
    <citation type="journal article" date="2015" name="Data Brief">
        <title>Shoot transcriptome of the giant reed, Arundo donax.</title>
        <authorList>
            <person name="Barrero R.A."/>
            <person name="Guerrero F.D."/>
            <person name="Moolhuijzen P."/>
            <person name="Goolsby J.A."/>
            <person name="Tidwell J."/>
            <person name="Bellgard S.E."/>
            <person name="Bellgard M.I."/>
        </authorList>
    </citation>
    <scope>NUCLEOTIDE SEQUENCE</scope>
    <source>
        <tissue evidence="1">Shoot tissue taken approximately 20 cm above the soil surface</tissue>
    </source>
</reference>
<name>A0A0A9BXQ2_ARUDO</name>
<sequence>MALESRNLKICDCLAIGWNCIV</sequence>
<proteinExistence type="predicted"/>
<protein>
    <submittedName>
        <fullName evidence="1">Uncharacterized protein</fullName>
    </submittedName>
</protein>
<organism evidence="1">
    <name type="scientific">Arundo donax</name>
    <name type="common">Giant reed</name>
    <name type="synonym">Donax arundinaceus</name>
    <dbReference type="NCBI Taxonomy" id="35708"/>
    <lineage>
        <taxon>Eukaryota</taxon>
        <taxon>Viridiplantae</taxon>
        <taxon>Streptophyta</taxon>
        <taxon>Embryophyta</taxon>
        <taxon>Tracheophyta</taxon>
        <taxon>Spermatophyta</taxon>
        <taxon>Magnoliopsida</taxon>
        <taxon>Liliopsida</taxon>
        <taxon>Poales</taxon>
        <taxon>Poaceae</taxon>
        <taxon>PACMAD clade</taxon>
        <taxon>Arundinoideae</taxon>
        <taxon>Arundineae</taxon>
        <taxon>Arundo</taxon>
    </lineage>
</organism>